<dbReference type="Proteomes" id="UP000787472">
    <property type="component" value="Unassembled WGS sequence"/>
</dbReference>
<sequence length="478" mass="53988">MSLIKKIVHLTRLDVLLERCFSAGFGVYVKAHPDCYLHLKRQFEEHQSQQMQALEFSKGSGVSIHGSAELVYYRGLSLGNNVHIGEQAYLHALGGITIGDNTHIGRNVTILSSSHGHTDALPYDTQINLQAVQIGKNVSIESHVTILPGVTIGDGAIVKAGTLVTQDIANCRIITTAPVNVSTPRDSVHYQQLNDAEKWVGATGRLLSAQARSNYGLSADELGANLFFVLGTGRSGSTAFAKTLNGYGNITCQHEPKLPLVALSTQYAHHEISAEEAKNTLQKLYCDQRIYPHHLHGESDQKYSNLVALLHEVLPKAKFIWLLRNPVDTINSTYSRGWFSQQDLFPTSAQEDERRLPFKPLYSQFRVHADKVGVMSRDEWHRMSPFARNCWYWSYWNQLIEQQFTDLPEDQKLMLRLENLQERLDDVASFLKCGSLKNVRVKQSNQASYQLSTQAAWTDAMHREFQQLCQPSFQRWYS</sequence>
<dbReference type="Gene3D" id="3.40.50.300">
    <property type="entry name" value="P-loop containing nucleotide triphosphate hydrolases"/>
    <property type="match status" value="1"/>
</dbReference>
<dbReference type="InterPro" id="IPR051159">
    <property type="entry name" value="Hexapeptide_acetyltransf"/>
</dbReference>
<dbReference type="Gene3D" id="2.160.10.10">
    <property type="entry name" value="Hexapeptide repeat proteins"/>
    <property type="match status" value="1"/>
</dbReference>
<name>A0A9E5JTP4_9GAMM</name>
<dbReference type="SUPFAM" id="SSF51161">
    <property type="entry name" value="Trimeric LpxA-like enzymes"/>
    <property type="match status" value="1"/>
</dbReference>
<evidence type="ECO:0000313" key="1">
    <source>
        <dbReference type="EMBL" id="NHO64675.1"/>
    </source>
</evidence>
<dbReference type="CDD" id="cd04647">
    <property type="entry name" value="LbH_MAT_like"/>
    <property type="match status" value="1"/>
</dbReference>
<dbReference type="Pfam" id="PF13469">
    <property type="entry name" value="Sulfotransfer_3"/>
    <property type="match status" value="1"/>
</dbReference>
<dbReference type="EMBL" id="JAAONZ010000002">
    <property type="protein sequence ID" value="NHO64675.1"/>
    <property type="molecule type" value="Genomic_DNA"/>
</dbReference>
<dbReference type="InterPro" id="IPR001451">
    <property type="entry name" value="Hexapep"/>
</dbReference>
<protein>
    <recommendedName>
        <fullName evidence="3">Acyltransferase</fullName>
    </recommendedName>
</protein>
<dbReference type="AlphaFoldDB" id="A0A9E5JTP4"/>
<dbReference type="InterPro" id="IPR011004">
    <property type="entry name" value="Trimer_LpxA-like_sf"/>
</dbReference>
<accession>A0A9E5JTP4</accession>
<organism evidence="1 2">
    <name type="scientific">Pseudomaricurvus hydrocarbonicus</name>
    <dbReference type="NCBI Taxonomy" id="1470433"/>
    <lineage>
        <taxon>Bacteria</taxon>
        <taxon>Pseudomonadati</taxon>
        <taxon>Pseudomonadota</taxon>
        <taxon>Gammaproteobacteria</taxon>
        <taxon>Cellvibrionales</taxon>
        <taxon>Cellvibrionaceae</taxon>
        <taxon>Pseudomaricurvus</taxon>
    </lineage>
</organism>
<proteinExistence type="predicted"/>
<dbReference type="RefSeq" id="WP_167181930.1">
    <property type="nucleotide sequence ID" value="NZ_JAAONZ010000002.1"/>
</dbReference>
<evidence type="ECO:0000313" key="2">
    <source>
        <dbReference type="Proteomes" id="UP000787472"/>
    </source>
</evidence>
<dbReference type="PANTHER" id="PTHR23416">
    <property type="entry name" value="SIALIC ACID SYNTHASE-RELATED"/>
    <property type="match status" value="1"/>
</dbReference>
<dbReference type="Pfam" id="PF00132">
    <property type="entry name" value="Hexapep"/>
    <property type="match status" value="1"/>
</dbReference>
<dbReference type="SUPFAM" id="SSF52540">
    <property type="entry name" value="P-loop containing nucleoside triphosphate hydrolases"/>
    <property type="match status" value="1"/>
</dbReference>
<evidence type="ECO:0008006" key="3">
    <source>
        <dbReference type="Google" id="ProtNLM"/>
    </source>
</evidence>
<reference evidence="1" key="1">
    <citation type="submission" date="2020-03" db="EMBL/GenBank/DDBJ databases">
        <authorList>
            <person name="Guo F."/>
        </authorList>
    </citation>
    <scope>NUCLEOTIDE SEQUENCE</scope>
    <source>
        <strain evidence="1">JCM 30134</strain>
    </source>
</reference>
<dbReference type="Pfam" id="PF14602">
    <property type="entry name" value="Hexapep_2"/>
    <property type="match status" value="1"/>
</dbReference>
<gene>
    <name evidence="1" type="ORF">G8770_03840</name>
</gene>
<keyword evidence="2" id="KW-1185">Reference proteome</keyword>
<dbReference type="InterPro" id="IPR027417">
    <property type="entry name" value="P-loop_NTPase"/>
</dbReference>
<comment type="caution">
    <text evidence="1">The sequence shown here is derived from an EMBL/GenBank/DDBJ whole genome shotgun (WGS) entry which is preliminary data.</text>
</comment>